<dbReference type="SUPFAM" id="SSF52540">
    <property type="entry name" value="P-loop containing nucleoside triphosphate hydrolases"/>
    <property type="match status" value="2"/>
</dbReference>
<keyword evidence="6" id="KW-0067">ATP-binding</keyword>
<proteinExistence type="predicted"/>
<feature type="domain" description="ABC transmembrane type-1" evidence="11">
    <location>
        <begin position="959"/>
        <end position="1222"/>
    </location>
</feature>
<keyword evidence="7 9" id="KW-1133">Transmembrane helix</keyword>
<dbReference type="CDD" id="cd18580">
    <property type="entry name" value="ABC_6TM_ABCC_D2"/>
    <property type="match status" value="1"/>
</dbReference>
<evidence type="ECO:0000256" key="4">
    <source>
        <dbReference type="ARBA" id="ARBA00022692"/>
    </source>
</evidence>
<reference evidence="12 13" key="1">
    <citation type="journal article" date="2021" name="BMC Genomics">
        <title>Telomere-to-telomere genome assembly of asparaginase-producing Trichoderma simmonsii.</title>
        <authorList>
            <person name="Chung D."/>
            <person name="Kwon Y.M."/>
            <person name="Yang Y."/>
        </authorList>
    </citation>
    <scope>NUCLEOTIDE SEQUENCE [LARGE SCALE GENOMIC DNA]</scope>
    <source>
        <strain evidence="12 13">GH-Sj1</strain>
    </source>
</reference>
<dbReference type="GO" id="GO:0005886">
    <property type="term" value="C:plasma membrane"/>
    <property type="evidence" value="ECO:0007669"/>
    <property type="project" value="UniProtKB-SubCell"/>
</dbReference>
<dbReference type="PROSITE" id="PS00211">
    <property type="entry name" value="ABC_TRANSPORTER_1"/>
    <property type="match status" value="2"/>
</dbReference>
<evidence type="ECO:0000256" key="6">
    <source>
        <dbReference type="ARBA" id="ARBA00022840"/>
    </source>
</evidence>
<dbReference type="InterPro" id="IPR044726">
    <property type="entry name" value="ABCC_6TM_D2"/>
</dbReference>
<feature type="transmembrane region" description="Helical" evidence="9">
    <location>
        <begin position="937"/>
        <end position="956"/>
    </location>
</feature>
<keyword evidence="2" id="KW-0813">Transport</keyword>
<organism evidence="12 13">
    <name type="scientific">Trichoderma simmonsii</name>
    <dbReference type="NCBI Taxonomy" id="1491479"/>
    <lineage>
        <taxon>Eukaryota</taxon>
        <taxon>Fungi</taxon>
        <taxon>Dikarya</taxon>
        <taxon>Ascomycota</taxon>
        <taxon>Pezizomycotina</taxon>
        <taxon>Sordariomycetes</taxon>
        <taxon>Hypocreomycetidae</taxon>
        <taxon>Hypocreales</taxon>
        <taxon>Hypocreaceae</taxon>
        <taxon>Trichoderma</taxon>
    </lineage>
</organism>
<dbReference type="CDD" id="cd18579">
    <property type="entry name" value="ABC_6TM_ABCC_D1"/>
    <property type="match status" value="1"/>
</dbReference>
<feature type="transmembrane region" description="Helical" evidence="9">
    <location>
        <begin position="150"/>
        <end position="171"/>
    </location>
</feature>
<dbReference type="Pfam" id="PF00664">
    <property type="entry name" value="ABC_membrane"/>
    <property type="match status" value="2"/>
</dbReference>
<evidence type="ECO:0008006" key="14">
    <source>
        <dbReference type="Google" id="ProtNLM"/>
    </source>
</evidence>
<dbReference type="PANTHER" id="PTHR24223:SF345">
    <property type="entry name" value="ABC MULTIDRUG TRANSPORTER (EUROFUNG)"/>
    <property type="match status" value="1"/>
</dbReference>
<dbReference type="InterPro" id="IPR044746">
    <property type="entry name" value="ABCC_6TM_D1"/>
</dbReference>
<dbReference type="PANTHER" id="PTHR24223">
    <property type="entry name" value="ATP-BINDING CASSETTE SUB-FAMILY C"/>
    <property type="match status" value="1"/>
</dbReference>
<dbReference type="GO" id="GO:0005524">
    <property type="term" value="F:ATP binding"/>
    <property type="evidence" value="ECO:0007669"/>
    <property type="project" value="UniProtKB-KW"/>
</dbReference>
<dbReference type="Gene3D" id="3.40.50.300">
    <property type="entry name" value="P-loop containing nucleotide triphosphate hydrolases"/>
    <property type="match status" value="2"/>
</dbReference>
<evidence type="ECO:0000256" key="5">
    <source>
        <dbReference type="ARBA" id="ARBA00022741"/>
    </source>
</evidence>
<feature type="transmembrane region" description="Helical" evidence="9">
    <location>
        <begin position="1081"/>
        <end position="1100"/>
    </location>
</feature>
<feature type="transmembrane region" description="Helical" evidence="9">
    <location>
        <begin position="583"/>
        <end position="608"/>
    </location>
</feature>
<dbReference type="SMART" id="SM00382">
    <property type="entry name" value="AAA"/>
    <property type="match status" value="2"/>
</dbReference>
<dbReference type="InterPro" id="IPR056227">
    <property type="entry name" value="TMD0_ABC"/>
</dbReference>
<dbReference type="FunFam" id="1.20.1560.10:FF:000055">
    <property type="entry name" value="ABC multidrug transporter (Eurofung)"/>
    <property type="match status" value="1"/>
</dbReference>
<dbReference type="EMBL" id="CP075865">
    <property type="protein sequence ID" value="QYS97874.1"/>
    <property type="molecule type" value="Genomic_DNA"/>
</dbReference>
<evidence type="ECO:0000313" key="12">
    <source>
        <dbReference type="EMBL" id="QYS97874.1"/>
    </source>
</evidence>
<feature type="domain" description="ABC transmembrane type-1" evidence="11">
    <location>
        <begin position="334"/>
        <end position="603"/>
    </location>
</feature>
<dbReference type="InterPro" id="IPR036640">
    <property type="entry name" value="ABC1_TM_sf"/>
</dbReference>
<keyword evidence="4 9" id="KW-0812">Transmembrane</keyword>
<feature type="transmembrane region" description="Helical" evidence="9">
    <location>
        <begin position="1056"/>
        <end position="1075"/>
    </location>
</feature>
<dbReference type="SUPFAM" id="SSF90123">
    <property type="entry name" value="ABC transporter transmembrane region"/>
    <property type="match status" value="2"/>
</dbReference>
<feature type="transmembrane region" description="Helical" evidence="9">
    <location>
        <begin position="121"/>
        <end position="138"/>
    </location>
</feature>
<dbReference type="Pfam" id="PF24357">
    <property type="entry name" value="TMD0_ABC"/>
    <property type="match status" value="1"/>
</dbReference>
<dbReference type="PROSITE" id="PS50893">
    <property type="entry name" value="ABC_TRANSPORTER_2"/>
    <property type="match status" value="2"/>
</dbReference>
<dbReference type="InterPro" id="IPR003439">
    <property type="entry name" value="ABC_transporter-like_ATP-bd"/>
</dbReference>
<evidence type="ECO:0000256" key="2">
    <source>
        <dbReference type="ARBA" id="ARBA00022448"/>
    </source>
</evidence>
<dbReference type="PROSITE" id="PS50929">
    <property type="entry name" value="ABC_TM1F"/>
    <property type="match status" value="2"/>
</dbReference>
<feature type="domain" description="ABC transporter" evidence="10">
    <location>
        <begin position="647"/>
        <end position="876"/>
    </location>
</feature>
<feature type="transmembrane region" description="Helical" evidence="9">
    <location>
        <begin position="215"/>
        <end position="235"/>
    </location>
</feature>
<dbReference type="InterPro" id="IPR011527">
    <property type="entry name" value="ABC1_TM_dom"/>
</dbReference>
<keyword evidence="8 9" id="KW-0472">Membrane</keyword>
<feature type="transmembrane region" description="Helical" evidence="9">
    <location>
        <begin position="545"/>
        <end position="571"/>
    </location>
</feature>
<accession>A0A8G0PG07</accession>
<dbReference type="GO" id="GO:0016887">
    <property type="term" value="F:ATP hydrolysis activity"/>
    <property type="evidence" value="ECO:0007669"/>
    <property type="project" value="InterPro"/>
</dbReference>
<gene>
    <name evidence="12" type="ORF">H0G86_005079</name>
</gene>
<evidence type="ECO:0000256" key="3">
    <source>
        <dbReference type="ARBA" id="ARBA00022475"/>
    </source>
</evidence>
<feature type="transmembrane region" description="Helical" evidence="9">
    <location>
        <begin position="983"/>
        <end position="1007"/>
    </location>
</feature>
<dbReference type="Pfam" id="PF00005">
    <property type="entry name" value="ABC_tran"/>
    <property type="match status" value="2"/>
</dbReference>
<feature type="transmembrane region" description="Helical" evidence="9">
    <location>
        <begin position="465"/>
        <end position="487"/>
    </location>
</feature>
<dbReference type="InterPro" id="IPR003593">
    <property type="entry name" value="AAA+_ATPase"/>
</dbReference>
<dbReference type="InterPro" id="IPR050173">
    <property type="entry name" value="ABC_transporter_C-like"/>
</dbReference>
<dbReference type="GO" id="GO:0140359">
    <property type="term" value="F:ABC-type transporter activity"/>
    <property type="evidence" value="ECO:0007669"/>
    <property type="project" value="InterPro"/>
</dbReference>
<evidence type="ECO:0000313" key="13">
    <source>
        <dbReference type="Proteomes" id="UP000826661"/>
    </source>
</evidence>
<keyword evidence="5" id="KW-0547">Nucleotide-binding</keyword>
<keyword evidence="3" id="KW-1003">Cell membrane</keyword>
<feature type="transmembrane region" description="Helical" evidence="9">
    <location>
        <begin position="87"/>
        <end position="109"/>
    </location>
</feature>
<dbReference type="InterPro" id="IPR017871">
    <property type="entry name" value="ABC_transporter-like_CS"/>
</dbReference>
<dbReference type="FunFam" id="1.20.1560.10:FF:000066">
    <property type="entry name" value="ABC multidrug transporter (Eurofung)"/>
    <property type="match status" value="1"/>
</dbReference>
<feature type="transmembrane region" description="Helical" evidence="9">
    <location>
        <begin position="256"/>
        <end position="273"/>
    </location>
</feature>
<feature type="transmembrane region" description="Helical" evidence="9">
    <location>
        <begin position="371"/>
        <end position="391"/>
    </location>
</feature>
<name>A0A8G0PG07_9HYPO</name>
<feature type="domain" description="ABC transporter" evidence="10">
    <location>
        <begin position="1260"/>
        <end position="1534"/>
    </location>
</feature>
<dbReference type="InterPro" id="IPR027417">
    <property type="entry name" value="P-loop_NTPase"/>
</dbReference>
<evidence type="ECO:0000256" key="7">
    <source>
        <dbReference type="ARBA" id="ARBA00022989"/>
    </source>
</evidence>
<comment type="subcellular location">
    <subcellularLocation>
        <location evidence="1">Cell membrane</location>
        <topology evidence="1">Multi-pass membrane protein</topology>
    </subcellularLocation>
</comment>
<feature type="transmembrane region" description="Helical" evidence="9">
    <location>
        <begin position="1155"/>
        <end position="1183"/>
    </location>
</feature>
<evidence type="ECO:0000256" key="8">
    <source>
        <dbReference type="ARBA" id="ARBA00023136"/>
    </source>
</evidence>
<keyword evidence="13" id="KW-1185">Reference proteome</keyword>
<sequence>MAFARAPSRVQPLCLSHRRLMRAGVQHLFPSALHSIANLQNCLVVSVQLVTVLNSMSFTNCPGDASFGPTVRGCRGNFDFTLTFEQIFFSIIPASLFILASCTRIQRLLKRPRIAGGRISWAVKLAAILPYFMLRYTLLILSCNHSGRQVPLFVASTAIEFVTALCILVLSTFEHTKAQRPSIILNTYGILALLLDVPQARSLSLAATNDAEHKFAHLFIANTVLRAVIIITESLPKHNTILSSTQPSSPEDNSGIFALVSFSWISSLFVVGYKNVLRNDDLFGLGRAMSTETLGRRLESHMKTGPYHLYKINITAMLCRAFAVPLLLPIGPRLALLGFTFCQPFLIQRVLDYLASLSTDDASPNTGYGLIGATIFVYSGIAISTSLYRYLHERTLWMVRGALLYLIYQKTTQLPSNSVDESVLTLMSTDIERIQLGFKELHDFWASPIEIALASWMLFNQLGNVFLAPIVLVAICIALVGVLSLFFGARQRAWMKRIEERVGVTSKAIGNMKHLKIAGLAEAVEKSIQTLRLDEIHVGNRWRTLIIIATFIGFTPVLLGPVVTFALASQFFSVSKLFTSLSFLTFLTIPLTQLIQFIPPLLAAVACLDRIQQFLQRDARVDYRQPLSRRELDQSVVPPQTGHATAFSIKHGAFGWDEDKMVVRDVNLEIPSFGLTVIVGPVASGKSTLCKALLGETPYYKGQIITQGTFESVGFCDQTPFISNGTIWRNIVGDSPFDQKKYDEVIEAAMLRPDFLIFPQGDATLVGSNGVTLSGGQKQRLCIARALYHERGLIIFDDAFSGLDKDTRTRLFHRVFGPGGLLRSRKTTAIACTHSMELLLFADKVVALGPEGRVVQHGRRKALATSEGYDRSLRRQAAPLFRVNTIRSTGGAMLSPLDAVDLSPVESLRPRAGQASDSSRQMGDFEVYKYYAKSAKLGTVLAFVVVGASVGFLWNYPQVWLSNWATDVASGADSHPHSYWVGIYGLLSALCLLCIAATGAITLLGIVAQSGSALHHHALQTVMRAPLHFFSTTDAGVVTNLFSQDMTLLDTELPSALLNMVISVFIVIGMAAVVVSSSPYIAISYPFLAVLLWIVQRVYLRTSRQLRLLDLEAKSPLYTQFADLLKGLATIRAFVWEDASLKAFIKLVDASQKPAYFLAMIQHCLTFILQLVTAFVATMVVVLTTQIKLLTRAGLVGASLVTLMTFGQTVTILITTYTLLETSLGAVSRLRHFSTSVSSEDTRDAGSTALPRLWPSQGEIKIENISASYSARLDEDTNHGLNDQSRLALDELNMTIKPREKVALCGRTGSGKSSIILLLLRLLDPLPDMDSSLSIDGIALQDVDRSLLRQRIIAVPQDPVFIRDSISVKANLDPHNNFTAEDCIDVLDRVGLWIAVKAHGGLDACLSTASYSQGQKQLFSLARAILRRRGRKRELENHIAMQMGAIRSYDTLDLGGVLLLDEVSASADLATEQLMHSIIRREFAEYTVITVTHQQGVAMSSDKVFVIQGGCVIESGKPQQLMDTQGSYFQKLWINNNEE</sequence>
<dbReference type="Gene3D" id="1.20.1560.10">
    <property type="entry name" value="ABC transporter type 1, transmembrane domain"/>
    <property type="match status" value="2"/>
</dbReference>
<evidence type="ECO:0000256" key="1">
    <source>
        <dbReference type="ARBA" id="ARBA00004651"/>
    </source>
</evidence>
<dbReference type="Proteomes" id="UP000826661">
    <property type="component" value="Chromosome II"/>
</dbReference>
<evidence type="ECO:0000259" key="10">
    <source>
        <dbReference type="PROSITE" id="PS50893"/>
    </source>
</evidence>
<evidence type="ECO:0000259" key="11">
    <source>
        <dbReference type="PROSITE" id="PS50929"/>
    </source>
</evidence>
<protein>
    <recommendedName>
        <fullName evidence="14">ABC transporter</fullName>
    </recommendedName>
</protein>
<evidence type="ECO:0000256" key="9">
    <source>
        <dbReference type="SAM" id="Phobius"/>
    </source>
</evidence>